<accession>A0ABN6ZM32</accession>
<evidence type="ECO:0000256" key="1">
    <source>
        <dbReference type="SAM" id="Phobius"/>
    </source>
</evidence>
<proteinExistence type="predicted"/>
<keyword evidence="1" id="KW-0812">Transmembrane</keyword>
<keyword evidence="3" id="KW-1185">Reference proteome</keyword>
<name>A0ABN6ZM32_9CREN</name>
<keyword evidence="1" id="KW-1133">Transmembrane helix</keyword>
<evidence type="ECO:0000313" key="2">
    <source>
        <dbReference type="EMBL" id="BES81279.1"/>
    </source>
</evidence>
<dbReference type="Proteomes" id="UP001341135">
    <property type="component" value="Chromosome"/>
</dbReference>
<dbReference type="EMBL" id="AP028907">
    <property type="protein sequence ID" value="BES81279.1"/>
    <property type="molecule type" value="Genomic_DNA"/>
</dbReference>
<gene>
    <name evidence="2" type="ORF">PABY_08460</name>
</gene>
<keyword evidence="1" id="KW-0472">Membrane</keyword>
<feature type="transmembrane region" description="Helical" evidence="1">
    <location>
        <begin position="47"/>
        <end position="66"/>
    </location>
</feature>
<protein>
    <submittedName>
        <fullName evidence="2">Uncharacterized protein</fullName>
    </submittedName>
</protein>
<evidence type="ECO:0000313" key="3">
    <source>
        <dbReference type="Proteomes" id="UP001341135"/>
    </source>
</evidence>
<sequence>MLLWFRGARLLRRLSRFAGVFAAVALFLVFVLLVALSGPHDPRLVKLAIAGAGAIPILVAIAVLASTGGRRI</sequence>
<reference evidence="2 3" key="1">
    <citation type="submission" date="2023-09" db="EMBL/GenBank/DDBJ databases">
        <title>Pyrofollis japonicus gen. nov. sp. nov., a novel member of the family Pyrodictiaceae isolated from the Iheya North hydrothermal field.</title>
        <authorList>
            <person name="Miyazaki U."/>
            <person name="Sanari M."/>
            <person name="Tame A."/>
            <person name="Kitajima M."/>
            <person name="Okamoto A."/>
            <person name="Sawayama S."/>
            <person name="Miyazaki J."/>
            <person name="Takai K."/>
            <person name="Nakagawa S."/>
        </authorList>
    </citation>
    <scope>NUCLEOTIDE SEQUENCE [LARGE SCALE GENOMIC DNA]</scope>
    <source>
        <strain evidence="2 3">AV2</strain>
    </source>
</reference>
<organism evidence="2 3">
    <name type="scientific">Pyrodictium abyssi</name>
    <dbReference type="NCBI Taxonomy" id="54256"/>
    <lineage>
        <taxon>Archaea</taxon>
        <taxon>Thermoproteota</taxon>
        <taxon>Thermoprotei</taxon>
        <taxon>Desulfurococcales</taxon>
        <taxon>Pyrodictiaceae</taxon>
        <taxon>Pyrodictium</taxon>
    </lineage>
</organism>